<dbReference type="SMART" id="SM00052">
    <property type="entry name" value="EAL"/>
    <property type="match status" value="1"/>
</dbReference>
<feature type="region of interest" description="Disordered" evidence="1">
    <location>
        <begin position="24"/>
        <end position="53"/>
    </location>
</feature>
<dbReference type="PANTHER" id="PTHR33121:SF70">
    <property type="entry name" value="SIGNALING PROTEIN YKOW"/>
    <property type="match status" value="1"/>
</dbReference>
<proteinExistence type="predicted"/>
<organism evidence="3 4">
    <name type="scientific">Microlunatus ginsengisoli</name>
    <dbReference type="NCBI Taxonomy" id="363863"/>
    <lineage>
        <taxon>Bacteria</taxon>
        <taxon>Bacillati</taxon>
        <taxon>Actinomycetota</taxon>
        <taxon>Actinomycetes</taxon>
        <taxon>Propionibacteriales</taxon>
        <taxon>Propionibacteriaceae</taxon>
        <taxon>Microlunatus</taxon>
    </lineage>
</organism>
<dbReference type="PROSITE" id="PS50883">
    <property type="entry name" value="EAL"/>
    <property type="match status" value="1"/>
</dbReference>
<sequence>MLGQLAHLAAVALDFDQGRILLRERRGTTEPATGGDRPTGGDKPDPGRPAGPWSQLDALVREGGTAVVLNDVAAAPAEFPRSPLPGAYVAVPIWVGDDVEGVLRLTDAEPRSIPVRQVRLLVEFSRTIGLYLRPGEVEHEIDHAAADLARALSDGEIVPWYQPIVELAGGRVIGVEALARWRRPNGRFESPASFIPVAERSDLIIDLDFAVMRQAMADLTGWQRTAPDFRLSLNLSGRHLDQSDWLDRLTDATTAAALAPESIDLELTETARPTDIERGWVMIEKLRALGYTVWFDDFGAGYYDLQDLVRLPVDGLKIDRSFADQLDQPINDALVSALTAAAARVGIKVTIEGIETPRQAELARALGCHFAQGFYWSRPVPTGEVARWLTATGGIGAPPAAPG</sequence>
<dbReference type="Gene3D" id="3.30.450.40">
    <property type="match status" value="1"/>
</dbReference>
<evidence type="ECO:0000313" key="3">
    <source>
        <dbReference type="EMBL" id="GAA3626035.1"/>
    </source>
</evidence>
<dbReference type="SUPFAM" id="SSF55781">
    <property type="entry name" value="GAF domain-like"/>
    <property type="match status" value="1"/>
</dbReference>
<dbReference type="CDD" id="cd01948">
    <property type="entry name" value="EAL"/>
    <property type="match status" value="1"/>
</dbReference>
<feature type="domain" description="EAL" evidence="2">
    <location>
        <begin position="141"/>
        <end position="393"/>
    </location>
</feature>
<comment type="caution">
    <text evidence="3">The sequence shown here is derived from an EMBL/GenBank/DDBJ whole genome shotgun (WGS) entry which is preliminary data.</text>
</comment>
<evidence type="ECO:0000256" key="1">
    <source>
        <dbReference type="SAM" id="MobiDB-lite"/>
    </source>
</evidence>
<name>A0ABP7A6Y2_9ACTN</name>
<dbReference type="Pfam" id="PF00563">
    <property type="entry name" value="EAL"/>
    <property type="match status" value="1"/>
</dbReference>
<dbReference type="InterPro" id="IPR029016">
    <property type="entry name" value="GAF-like_dom_sf"/>
</dbReference>
<dbReference type="EMBL" id="BAABAB010000022">
    <property type="protein sequence ID" value="GAA3626035.1"/>
    <property type="molecule type" value="Genomic_DNA"/>
</dbReference>
<dbReference type="PANTHER" id="PTHR33121">
    <property type="entry name" value="CYCLIC DI-GMP PHOSPHODIESTERASE PDEF"/>
    <property type="match status" value="1"/>
</dbReference>
<gene>
    <name evidence="3" type="ORF">GCM10022236_30370</name>
</gene>
<dbReference type="InterPro" id="IPR001633">
    <property type="entry name" value="EAL_dom"/>
</dbReference>
<dbReference type="InterPro" id="IPR035919">
    <property type="entry name" value="EAL_sf"/>
</dbReference>
<keyword evidence="4" id="KW-1185">Reference proteome</keyword>
<dbReference type="SUPFAM" id="SSF141868">
    <property type="entry name" value="EAL domain-like"/>
    <property type="match status" value="1"/>
</dbReference>
<evidence type="ECO:0000259" key="2">
    <source>
        <dbReference type="PROSITE" id="PS50883"/>
    </source>
</evidence>
<reference evidence="4" key="1">
    <citation type="journal article" date="2019" name="Int. J. Syst. Evol. Microbiol.">
        <title>The Global Catalogue of Microorganisms (GCM) 10K type strain sequencing project: providing services to taxonomists for standard genome sequencing and annotation.</title>
        <authorList>
            <consortium name="The Broad Institute Genomics Platform"/>
            <consortium name="The Broad Institute Genome Sequencing Center for Infectious Disease"/>
            <person name="Wu L."/>
            <person name="Ma J."/>
        </authorList>
    </citation>
    <scope>NUCLEOTIDE SEQUENCE [LARGE SCALE GENOMIC DNA]</scope>
    <source>
        <strain evidence="4">JCM 16929</strain>
    </source>
</reference>
<dbReference type="Gene3D" id="3.20.20.450">
    <property type="entry name" value="EAL domain"/>
    <property type="match status" value="1"/>
</dbReference>
<dbReference type="InterPro" id="IPR050706">
    <property type="entry name" value="Cyclic-di-GMP_PDE-like"/>
</dbReference>
<evidence type="ECO:0000313" key="4">
    <source>
        <dbReference type="Proteomes" id="UP001501490"/>
    </source>
</evidence>
<protein>
    <recommendedName>
        <fullName evidence="2">EAL domain-containing protein</fullName>
    </recommendedName>
</protein>
<dbReference type="Proteomes" id="UP001501490">
    <property type="component" value="Unassembled WGS sequence"/>
</dbReference>
<accession>A0ABP7A6Y2</accession>